<reference evidence="2" key="1">
    <citation type="submission" date="2014-11" db="EMBL/GenBank/DDBJ databases">
        <authorList>
            <person name="Amaro Gonzalez C."/>
        </authorList>
    </citation>
    <scope>NUCLEOTIDE SEQUENCE</scope>
</reference>
<keyword evidence="1" id="KW-0812">Transmembrane</keyword>
<evidence type="ECO:0000313" key="2">
    <source>
        <dbReference type="EMBL" id="JAH51866.1"/>
    </source>
</evidence>
<dbReference type="EMBL" id="GBXM01056711">
    <property type="protein sequence ID" value="JAH51866.1"/>
    <property type="molecule type" value="Transcribed_RNA"/>
</dbReference>
<name>A0A0E9TE62_ANGAN</name>
<organism evidence="2">
    <name type="scientific">Anguilla anguilla</name>
    <name type="common">European freshwater eel</name>
    <name type="synonym">Muraena anguilla</name>
    <dbReference type="NCBI Taxonomy" id="7936"/>
    <lineage>
        <taxon>Eukaryota</taxon>
        <taxon>Metazoa</taxon>
        <taxon>Chordata</taxon>
        <taxon>Craniata</taxon>
        <taxon>Vertebrata</taxon>
        <taxon>Euteleostomi</taxon>
        <taxon>Actinopterygii</taxon>
        <taxon>Neopterygii</taxon>
        <taxon>Teleostei</taxon>
        <taxon>Anguilliformes</taxon>
        <taxon>Anguillidae</taxon>
        <taxon>Anguilla</taxon>
    </lineage>
</organism>
<reference evidence="2" key="2">
    <citation type="journal article" date="2015" name="Fish Shellfish Immunol.">
        <title>Early steps in the European eel (Anguilla anguilla)-Vibrio vulnificus interaction in the gills: Role of the RtxA13 toxin.</title>
        <authorList>
            <person name="Callol A."/>
            <person name="Pajuelo D."/>
            <person name="Ebbesson L."/>
            <person name="Teles M."/>
            <person name="MacKenzie S."/>
            <person name="Amaro C."/>
        </authorList>
    </citation>
    <scope>NUCLEOTIDE SEQUENCE</scope>
</reference>
<keyword evidence="1" id="KW-1133">Transmembrane helix</keyword>
<feature type="transmembrane region" description="Helical" evidence="1">
    <location>
        <begin position="12"/>
        <end position="30"/>
    </location>
</feature>
<protein>
    <submittedName>
        <fullName evidence="2">Uncharacterized protein</fullName>
    </submittedName>
</protein>
<accession>A0A0E9TE62</accession>
<proteinExistence type="predicted"/>
<evidence type="ECO:0000256" key="1">
    <source>
        <dbReference type="SAM" id="Phobius"/>
    </source>
</evidence>
<sequence length="37" mass="4385">MLCDLSLFKNRMSCCALFCKMCALICVYYIELRQPFN</sequence>
<keyword evidence="1" id="KW-0472">Membrane</keyword>
<dbReference type="AlphaFoldDB" id="A0A0E9TE62"/>